<protein>
    <submittedName>
        <fullName evidence="1">Uncharacterized protein</fullName>
    </submittedName>
</protein>
<accession>A0ACB7SA62</accession>
<evidence type="ECO:0000313" key="1">
    <source>
        <dbReference type="EMBL" id="KAH6930846.1"/>
    </source>
</evidence>
<evidence type="ECO:0000313" key="2">
    <source>
        <dbReference type="Proteomes" id="UP000821845"/>
    </source>
</evidence>
<reference evidence="1" key="1">
    <citation type="submission" date="2020-05" db="EMBL/GenBank/DDBJ databases">
        <title>Large-scale comparative analyses of tick genomes elucidate their genetic diversity and vector capacities.</title>
        <authorList>
            <person name="Jia N."/>
            <person name="Wang J."/>
            <person name="Shi W."/>
            <person name="Du L."/>
            <person name="Sun Y."/>
            <person name="Zhan W."/>
            <person name="Jiang J."/>
            <person name="Wang Q."/>
            <person name="Zhang B."/>
            <person name="Ji P."/>
            <person name="Sakyi L.B."/>
            <person name="Cui X."/>
            <person name="Yuan T."/>
            <person name="Jiang B."/>
            <person name="Yang W."/>
            <person name="Lam T.T.-Y."/>
            <person name="Chang Q."/>
            <person name="Ding S."/>
            <person name="Wang X."/>
            <person name="Zhu J."/>
            <person name="Ruan X."/>
            <person name="Zhao L."/>
            <person name="Wei J."/>
            <person name="Que T."/>
            <person name="Du C."/>
            <person name="Cheng J."/>
            <person name="Dai P."/>
            <person name="Han X."/>
            <person name="Huang E."/>
            <person name="Gao Y."/>
            <person name="Liu J."/>
            <person name="Shao H."/>
            <person name="Ye R."/>
            <person name="Li L."/>
            <person name="Wei W."/>
            <person name="Wang X."/>
            <person name="Wang C."/>
            <person name="Yang T."/>
            <person name="Huo Q."/>
            <person name="Li W."/>
            <person name="Guo W."/>
            <person name="Chen H."/>
            <person name="Zhou L."/>
            <person name="Ni X."/>
            <person name="Tian J."/>
            <person name="Zhou Y."/>
            <person name="Sheng Y."/>
            <person name="Liu T."/>
            <person name="Pan Y."/>
            <person name="Xia L."/>
            <person name="Li J."/>
            <person name="Zhao F."/>
            <person name="Cao W."/>
        </authorList>
    </citation>
    <scope>NUCLEOTIDE SEQUENCE</scope>
    <source>
        <strain evidence="1">Hyas-2018</strain>
    </source>
</reference>
<gene>
    <name evidence="1" type="ORF">HPB50_019830</name>
</gene>
<sequence>MSNLDIVDDLLRQGALYVLTAKLNQDPLEVALALAAIAGIEVELEASAAKIRAIKRHIIASNFFLAASVLSSSRAPKEAWAFARHGRWFENTLPNLGDQNFRQSFRVSPTTFKYLVDVCRPTLERQTTNMREAVPVNKRVAVALYKLCSSAEDRTVAHLFDLGRTTVNIIYREFCKTVVALLEPGWVKMLTGDDMEHHNAEFYSSTGFP</sequence>
<dbReference type="Proteomes" id="UP000821845">
    <property type="component" value="Chromosome 5"/>
</dbReference>
<proteinExistence type="predicted"/>
<name>A0ACB7SA62_HYAAI</name>
<keyword evidence="2" id="KW-1185">Reference proteome</keyword>
<dbReference type="EMBL" id="CM023485">
    <property type="protein sequence ID" value="KAH6930846.1"/>
    <property type="molecule type" value="Genomic_DNA"/>
</dbReference>
<comment type="caution">
    <text evidence="1">The sequence shown here is derived from an EMBL/GenBank/DDBJ whole genome shotgun (WGS) entry which is preliminary data.</text>
</comment>
<organism evidence="1 2">
    <name type="scientific">Hyalomma asiaticum</name>
    <name type="common">Tick</name>
    <dbReference type="NCBI Taxonomy" id="266040"/>
    <lineage>
        <taxon>Eukaryota</taxon>
        <taxon>Metazoa</taxon>
        <taxon>Ecdysozoa</taxon>
        <taxon>Arthropoda</taxon>
        <taxon>Chelicerata</taxon>
        <taxon>Arachnida</taxon>
        <taxon>Acari</taxon>
        <taxon>Parasitiformes</taxon>
        <taxon>Ixodida</taxon>
        <taxon>Ixodoidea</taxon>
        <taxon>Ixodidae</taxon>
        <taxon>Hyalomminae</taxon>
        <taxon>Hyalomma</taxon>
    </lineage>
</organism>